<dbReference type="GO" id="GO:0003676">
    <property type="term" value="F:nucleic acid binding"/>
    <property type="evidence" value="ECO:0007669"/>
    <property type="project" value="InterPro"/>
</dbReference>
<dbReference type="InterPro" id="IPR025836">
    <property type="entry name" value="Zn_knuckle_CX2CX4HX4C"/>
</dbReference>
<name>A0AAE0B763_9ROSI</name>
<dbReference type="PANTHER" id="PTHR31286">
    <property type="entry name" value="GLYCINE-RICH CELL WALL STRUCTURAL PROTEIN 1.8-LIKE"/>
    <property type="match status" value="1"/>
</dbReference>
<accession>A0AAE0B763</accession>
<dbReference type="EMBL" id="JANJYJ010000001">
    <property type="protein sequence ID" value="KAK3230610.1"/>
    <property type="molecule type" value="Genomic_DNA"/>
</dbReference>
<keyword evidence="4" id="KW-1185">Reference proteome</keyword>
<gene>
    <name evidence="3" type="ORF">Dsin_002491</name>
</gene>
<comment type="caution">
    <text evidence="3">The sequence shown here is derived from an EMBL/GenBank/DDBJ whole genome shotgun (WGS) entry which is preliminary data.</text>
</comment>
<dbReference type="AlphaFoldDB" id="A0AAE0B763"/>
<dbReference type="GO" id="GO:0008270">
    <property type="term" value="F:zinc ion binding"/>
    <property type="evidence" value="ECO:0007669"/>
    <property type="project" value="UniProtKB-KW"/>
</dbReference>
<proteinExistence type="predicted"/>
<reference evidence="3" key="1">
    <citation type="journal article" date="2023" name="Plant J.">
        <title>Genome sequences and population genomics provide insights into the demographic history, inbreeding, and mutation load of two 'living fossil' tree species of Dipteronia.</title>
        <authorList>
            <person name="Feng Y."/>
            <person name="Comes H.P."/>
            <person name="Chen J."/>
            <person name="Zhu S."/>
            <person name="Lu R."/>
            <person name="Zhang X."/>
            <person name="Li P."/>
            <person name="Qiu J."/>
            <person name="Olsen K.M."/>
            <person name="Qiu Y."/>
        </authorList>
    </citation>
    <scope>NUCLEOTIDE SEQUENCE</scope>
    <source>
        <strain evidence="3">NBL</strain>
    </source>
</reference>
<dbReference type="Proteomes" id="UP001281410">
    <property type="component" value="Unassembled WGS sequence"/>
</dbReference>
<evidence type="ECO:0000313" key="4">
    <source>
        <dbReference type="Proteomes" id="UP001281410"/>
    </source>
</evidence>
<dbReference type="InterPro" id="IPR040256">
    <property type="entry name" value="At4g02000-like"/>
</dbReference>
<dbReference type="InterPro" id="IPR001878">
    <property type="entry name" value="Znf_CCHC"/>
</dbReference>
<dbReference type="Pfam" id="PF14392">
    <property type="entry name" value="zf-CCHC_4"/>
    <property type="match status" value="1"/>
</dbReference>
<sequence length="232" mass="25963">MVGEVVEVDLGKSGECSGKFLRVRVRIDVTIPLRRCLRVDVMGDGEEIVMVLGYEHLPNHCFLCGRISHSTQECPEATLVMEAERVEERSFGAWLRAIGLEKLGGQKGRRSNNFYRSSSARYTHEKTVERKFEDTTVFSVGRREHGVFGYKADGEELNVQRGKGLNVSQGVIEDQDRRRDWGDIVNGDITPRDFVFKSKNMVTNEEGGPGEALCGPEQASIKGKGKVEVWAL</sequence>
<feature type="domain" description="CCHC-type" evidence="2">
    <location>
        <begin position="61"/>
        <end position="76"/>
    </location>
</feature>
<evidence type="ECO:0000256" key="1">
    <source>
        <dbReference type="PROSITE-ProRule" id="PRU00047"/>
    </source>
</evidence>
<keyword evidence="1" id="KW-0863">Zinc-finger</keyword>
<dbReference type="PANTHER" id="PTHR31286:SF167">
    <property type="entry name" value="OS09G0268800 PROTEIN"/>
    <property type="match status" value="1"/>
</dbReference>
<dbReference type="PROSITE" id="PS50158">
    <property type="entry name" value="ZF_CCHC"/>
    <property type="match status" value="1"/>
</dbReference>
<evidence type="ECO:0000313" key="3">
    <source>
        <dbReference type="EMBL" id="KAK3230610.1"/>
    </source>
</evidence>
<protein>
    <recommendedName>
        <fullName evidence="2">CCHC-type domain-containing protein</fullName>
    </recommendedName>
</protein>
<evidence type="ECO:0000259" key="2">
    <source>
        <dbReference type="PROSITE" id="PS50158"/>
    </source>
</evidence>
<organism evidence="3 4">
    <name type="scientific">Dipteronia sinensis</name>
    <dbReference type="NCBI Taxonomy" id="43782"/>
    <lineage>
        <taxon>Eukaryota</taxon>
        <taxon>Viridiplantae</taxon>
        <taxon>Streptophyta</taxon>
        <taxon>Embryophyta</taxon>
        <taxon>Tracheophyta</taxon>
        <taxon>Spermatophyta</taxon>
        <taxon>Magnoliopsida</taxon>
        <taxon>eudicotyledons</taxon>
        <taxon>Gunneridae</taxon>
        <taxon>Pentapetalae</taxon>
        <taxon>rosids</taxon>
        <taxon>malvids</taxon>
        <taxon>Sapindales</taxon>
        <taxon>Sapindaceae</taxon>
        <taxon>Hippocastanoideae</taxon>
        <taxon>Acereae</taxon>
        <taxon>Dipteronia</taxon>
    </lineage>
</organism>
<keyword evidence="1" id="KW-0862">Zinc</keyword>
<keyword evidence="1" id="KW-0479">Metal-binding</keyword>